<organism evidence="1 2">
    <name type="scientific">Pelomonas dachongensis</name>
    <dbReference type="NCBI Taxonomy" id="3299029"/>
    <lineage>
        <taxon>Bacteria</taxon>
        <taxon>Pseudomonadati</taxon>
        <taxon>Pseudomonadota</taxon>
        <taxon>Betaproteobacteria</taxon>
        <taxon>Burkholderiales</taxon>
        <taxon>Sphaerotilaceae</taxon>
        <taxon>Roseateles</taxon>
    </lineage>
</organism>
<sequence length="92" mass="10506">VTLTNVHVHQAPALIQNDQIDGVLTQQDWESTLQGSGTTIFSMQREHGELWDWSMYDSISFDYYNSIPASEANRIHLRLNISDYAGVDENYS</sequence>
<dbReference type="Proteomes" id="UP001606300">
    <property type="component" value="Unassembled WGS sequence"/>
</dbReference>
<proteinExistence type="predicted"/>
<comment type="caution">
    <text evidence="1">The sequence shown here is derived from an EMBL/GenBank/DDBJ whole genome shotgun (WGS) entry which is preliminary data.</text>
</comment>
<reference evidence="1 2" key="1">
    <citation type="submission" date="2024-09" db="EMBL/GenBank/DDBJ databases">
        <title>Novel species of the genus Pelomonas and Roseateles isolated from streams.</title>
        <authorList>
            <person name="Lu H."/>
        </authorList>
    </citation>
    <scope>NUCLEOTIDE SEQUENCE [LARGE SCALE GENOMIC DNA]</scope>
    <source>
        <strain evidence="1 2">DC23W</strain>
    </source>
</reference>
<feature type="non-terminal residue" evidence="1">
    <location>
        <position position="1"/>
    </location>
</feature>
<gene>
    <name evidence="1" type="ORF">ACG02S_26335</name>
</gene>
<dbReference type="RefSeq" id="WP_394473453.1">
    <property type="nucleotide sequence ID" value="NZ_JBIGHY010000059.1"/>
</dbReference>
<accession>A0ABW7EVA1</accession>
<keyword evidence="2" id="KW-1185">Reference proteome</keyword>
<name>A0ABW7EVA1_9BURK</name>
<protein>
    <submittedName>
        <fullName evidence="1">Uncharacterized protein</fullName>
    </submittedName>
</protein>
<feature type="non-terminal residue" evidence="1">
    <location>
        <position position="92"/>
    </location>
</feature>
<evidence type="ECO:0000313" key="2">
    <source>
        <dbReference type="Proteomes" id="UP001606300"/>
    </source>
</evidence>
<dbReference type="EMBL" id="JBIGHY010000059">
    <property type="protein sequence ID" value="MFG6417403.1"/>
    <property type="molecule type" value="Genomic_DNA"/>
</dbReference>
<evidence type="ECO:0000313" key="1">
    <source>
        <dbReference type="EMBL" id="MFG6417403.1"/>
    </source>
</evidence>